<dbReference type="PANTHER" id="PTHR24421:SF10">
    <property type="entry name" value="NITRATE_NITRITE SENSOR PROTEIN NARQ"/>
    <property type="match status" value="1"/>
</dbReference>
<evidence type="ECO:0000259" key="10">
    <source>
        <dbReference type="PROSITE" id="PS50109"/>
    </source>
</evidence>
<keyword evidence="3" id="KW-0597">Phosphoprotein</keyword>
<dbReference type="Gene3D" id="3.30.565.10">
    <property type="entry name" value="Histidine kinase-like ATPase, C-terminal domain"/>
    <property type="match status" value="1"/>
</dbReference>
<dbReference type="EMBL" id="RZNY01000012">
    <property type="protein sequence ID" value="RUT45318.1"/>
    <property type="molecule type" value="Genomic_DNA"/>
</dbReference>
<evidence type="ECO:0000256" key="9">
    <source>
        <dbReference type="SAM" id="Phobius"/>
    </source>
</evidence>
<dbReference type="Gene3D" id="1.20.5.1930">
    <property type="match status" value="1"/>
</dbReference>
<evidence type="ECO:0000313" key="12">
    <source>
        <dbReference type="EMBL" id="RUT45318.1"/>
    </source>
</evidence>
<keyword evidence="7" id="KW-0067">ATP-binding</keyword>
<dbReference type="Pfam" id="PF07730">
    <property type="entry name" value="HisKA_3"/>
    <property type="match status" value="1"/>
</dbReference>
<dbReference type="AlphaFoldDB" id="A0A433Y7G6"/>
<gene>
    <name evidence="12" type="ORF">EJP82_15255</name>
</gene>
<feature type="transmembrane region" description="Helical" evidence="9">
    <location>
        <begin position="21"/>
        <end position="40"/>
    </location>
</feature>
<evidence type="ECO:0000256" key="5">
    <source>
        <dbReference type="ARBA" id="ARBA00022741"/>
    </source>
</evidence>
<sequence length="435" mass="49092">MKGEATMSSFRRSLGIAGFMVKNGLLTILTTLIIVFSIRVMLGNMDTDWKRFIPTFFFVLIIITFFFFIIYSQGRRLRSEQEQLVNVFKHISDGVLVLDSTMNIKRINPAASRMLKLDEGEVSVSFCNMCSNYPGLNKLCSYQDCFVSDSLQQPVELQLITPQGGAKSINASVSHYVDSMHGPLSILRIQEIEEQRQQEQHQIAKMITHSILLAQENERKLISRELHDGIGQSLYSILIQSEVLKQNMDSELSEDLDATRQYVLQEKLDTLQESIRNTIEDIRDLSAELRPSALDDIGLIAALRKYFRTYGQRFGIQVHFKVEEDSGRMSAAIETAFYRIVQEALTNAAKYAQTDVVDVQLKLQSTLAELEVRDYGLGFIITTELRQGVGLYSMEERVKILGGSFDIQSSLGQGTIIQVQVPVEDRSISGSEEGV</sequence>
<keyword evidence="9" id="KW-1133">Transmembrane helix</keyword>
<dbReference type="InterPro" id="IPR005467">
    <property type="entry name" value="His_kinase_dom"/>
</dbReference>
<name>A0A433Y7G6_9BACL</name>
<feature type="transmembrane region" description="Helical" evidence="9">
    <location>
        <begin position="52"/>
        <end position="71"/>
    </location>
</feature>
<dbReference type="GO" id="GO:0046983">
    <property type="term" value="F:protein dimerization activity"/>
    <property type="evidence" value="ECO:0007669"/>
    <property type="project" value="InterPro"/>
</dbReference>
<dbReference type="Pfam" id="PF13188">
    <property type="entry name" value="PAS_8"/>
    <property type="match status" value="1"/>
</dbReference>
<keyword evidence="13" id="KW-1185">Reference proteome</keyword>
<evidence type="ECO:0000256" key="4">
    <source>
        <dbReference type="ARBA" id="ARBA00022679"/>
    </source>
</evidence>
<dbReference type="SUPFAM" id="SSF55874">
    <property type="entry name" value="ATPase domain of HSP90 chaperone/DNA topoisomerase II/histidine kinase"/>
    <property type="match status" value="1"/>
</dbReference>
<dbReference type="InterPro" id="IPR036890">
    <property type="entry name" value="HATPase_C_sf"/>
</dbReference>
<comment type="caution">
    <text evidence="12">The sequence shown here is derived from an EMBL/GenBank/DDBJ whole genome shotgun (WGS) entry which is preliminary data.</text>
</comment>
<dbReference type="GO" id="GO:0000155">
    <property type="term" value="F:phosphorelay sensor kinase activity"/>
    <property type="evidence" value="ECO:0007669"/>
    <property type="project" value="InterPro"/>
</dbReference>
<keyword evidence="5" id="KW-0547">Nucleotide-binding</keyword>
<dbReference type="PANTHER" id="PTHR24421">
    <property type="entry name" value="NITRATE/NITRITE SENSOR PROTEIN NARX-RELATED"/>
    <property type="match status" value="1"/>
</dbReference>
<dbReference type="CDD" id="cd16917">
    <property type="entry name" value="HATPase_UhpB-NarQ-NarX-like"/>
    <property type="match status" value="1"/>
</dbReference>
<protein>
    <recommendedName>
        <fullName evidence="2">histidine kinase</fullName>
        <ecNumber evidence="2">2.7.13.3</ecNumber>
    </recommendedName>
</protein>
<dbReference type="Gene3D" id="3.30.450.20">
    <property type="entry name" value="PAS domain"/>
    <property type="match status" value="1"/>
</dbReference>
<keyword evidence="8" id="KW-0902">Two-component regulatory system</keyword>
<dbReference type="Proteomes" id="UP000279446">
    <property type="component" value="Unassembled WGS sequence"/>
</dbReference>
<reference evidence="12 13" key="1">
    <citation type="submission" date="2018-12" db="EMBL/GenBank/DDBJ databases">
        <authorList>
            <person name="Sun L."/>
            <person name="Chen Z."/>
        </authorList>
    </citation>
    <scope>NUCLEOTIDE SEQUENCE [LARGE SCALE GENOMIC DNA]</scope>
    <source>
        <strain evidence="12 13">DSM 15890</strain>
    </source>
</reference>
<evidence type="ECO:0000256" key="3">
    <source>
        <dbReference type="ARBA" id="ARBA00022553"/>
    </source>
</evidence>
<dbReference type="SMART" id="SM00387">
    <property type="entry name" value="HATPase_c"/>
    <property type="match status" value="1"/>
</dbReference>
<evidence type="ECO:0000256" key="8">
    <source>
        <dbReference type="ARBA" id="ARBA00023012"/>
    </source>
</evidence>
<dbReference type="InterPro" id="IPR000014">
    <property type="entry name" value="PAS"/>
</dbReference>
<evidence type="ECO:0000256" key="2">
    <source>
        <dbReference type="ARBA" id="ARBA00012438"/>
    </source>
</evidence>
<organism evidence="12 13">
    <name type="scientific">Paenibacillus anaericanus</name>
    <dbReference type="NCBI Taxonomy" id="170367"/>
    <lineage>
        <taxon>Bacteria</taxon>
        <taxon>Bacillati</taxon>
        <taxon>Bacillota</taxon>
        <taxon>Bacilli</taxon>
        <taxon>Bacillales</taxon>
        <taxon>Paenibacillaceae</taxon>
        <taxon>Paenibacillus</taxon>
    </lineage>
</organism>
<dbReference type="SUPFAM" id="SSF55785">
    <property type="entry name" value="PYP-like sensor domain (PAS domain)"/>
    <property type="match status" value="1"/>
</dbReference>
<dbReference type="Pfam" id="PF02518">
    <property type="entry name" value="HATPase_c"/>
    <property type="match status" value="1"/>
</dbReference>
<evidence type="ECO:0000256" key="7">
    <source>
        <dbReference type="ARBA" id="ARBA00022840"/>
    </source>
</evidence>
<keyword evidence="9" id="KW-0812">Transmembrane</keyword>
<dbReference type="GO" id="GO:0005524">
    <property type="term" value="F:ATP binding"/>
    <property type="evidence" value="ECO:0007669"/>
    <property type="project" value="UniProtKB-KW"/>
</dbReference>
<proteinExistence type="predicted"/>
<feature type="domain" description="PAS" evidence="11">
    <location>
        <begin position="80"/>
        <end position="122"/>
    </location>
</feature>
<evidence type="ECO:0000256" key="1">
    <source>
        <dbReference type="ARBA" id="ARBA00000085"/>
    </source>
</evidence>
<keyword evidence="6" id="KW-0418">Kinase</keyword>
<dbReference type="InterPro" id="IPR003594">
    <property type="entry name" value="HATPase_dom"/>
</dbReference>
<dbReference type="PROSITE" id="PS50112">
    <property type="entry name" value="PAS"/>
    <property type="match status" value="1"/>
</dbReference>
<evidence type="ECO:0000256" key="6">
    <source>
        <dbReference type="ARBA" id="ARBA00022777"/>
    </source>
</evidence>
<accession>A0A433Y7G6</accession>
<feature type="domain" description="Histidine kinase" evidence="10">
    <location>
        <begin position="225"/>
        <end position="425"/>
    </location>
</feature>
<dbReference type="EC" id="2.7.13.3" evidence="2"/>
<keyword evidence="9" id="KW-0472">Membrane</keyword>
<evidence type="ECO:0000259" key="11">
    <source>
        <dbReference type="PROSITE" id="PS50112"/>
    </source>
</evidence>
<dbReference type="InterPro" id="IPR035965">
    <property type="entry name" value="PAS-like_dom_sf"/>
</dbReference>
<dbReference type="PROSITE" id="PS50109">
    <property type="entry name" value="HIS_KIN"/>
    <property type="match status" value="1"/>
</dbReference>
<dbReference type="OrthoDB" id="9760839at2"/>
<dbReference type="InterPro" id="IPR050482">
    <property type="entry name" value="Sensor_HK_TwoCompSys"/>
</dbReference>
<comment type="catalytic activity">
    <reaction evidence="1">
        <text>ATP + protein L-histidine = ADP + protein N-phospho-L-histidine.</text>
        <dbReference type="EC" id="2.7.13.3"/>
    </reaction>
</comment>
<dbReference type="InterPro" id="IPR011712">
    <property type="entry name" value="Sig_transdc_His_kin_sub3_dim/P"/>
</dbReference>
<dbReference type="GO" id="GO:0016020">
    <property type="term" value="C:membrane"/>
    <property type="evidence" value="ECO:0007669"/>
    <property type="project" value="InterPro"/>
</dbReference>
<keyword evidence="4" id="KW-0808">Transferase</keyword>
<evidence type="ECO:0000313" key="13">
    <source>
        <dbReference type="Proteomes" id="UP000279446"/>
    </source>
</evidence>